<dbReference type="SUPFAM" id="SSF55120">
    <property type="entry name" value="Pseudouridine synthase"/>
    <property type="match status" value="1"/>
</dbReference>
<comment type="catalytic activity">
    <reaction evidence="1 5">
        <text>uridine(55) in tRNA = pseudouridine(55) in tRNA</text>
        <dbReference type="Rhea" id="RHEA:42532"/>
        <dbReference type="Rhea" id="RHEA-COMP:10101"/>
        <dbReference type="Rhea" id="RHEA-COMP:10102"/>
        <dbReference type="ChEBI" id="CHEBI:65314"/>
        <dbReference type="ChEBI" id="CHEBI:65315"/>
        <dbReference type="EC" id="5.4.99.25"/>
    </reaction>
</comment>
<evidence type="ECO:0000256" key="4">
    <source>
        <dbReference type="ARBA" id="ARBA00023235"/>
    </source>
</evidence>
<evidence type="ECO:0000256" key="2">
    <source>
        <dbReference type="ARBA" id="ARBA00005642"/>
    </source>
</evidence>
<dbReference type="InterPro" id="IPR015240">
    <property type="entry name" value="tRNA_sdUridine_synth_fam1_C"/>
</dbReference>
<dbReference type="EC" id="5.4.99.25" evidence="5"/>
<comment type="similarity">
    <text evidence="2 5">Belongs to the pseudouridine synthase TruB family. Type 1 subfamily.</text>
</comment>
<name>A0A7H1MCH4_9NEIS</name>
<dbReference type="InterPro" id="IPR015947">
    <property type="entry name" value="PUA-like_sf"/>
</dbReference>
<gene>
    <name evidence="5 9" type="primary">truB</name>
    <name evidence="9" type="ORF">H7A79_1083</name>
</gene>
<dbReference type="GO" id="GO:1990481">
    <property type="term" value="P:mRNA pseudouridine synthesis"/>
    <property type="evidence" value="ECO:0007669"/>
    <property type="project" value="TreeGrafter"/>
</dbReference>
<evidence type="ECO:0000256" key="5">
    <source>
        <dbReference type="HAMAP-Rule" id="MF_01080"/>
    </source>
</evidence>
<dbReference type="CDD" id="cd21152">
    <property type="entry name" value="PUA_TruB_bacterial"/>
    <property type="match status" value="1"/>
</dbReference>
<dbReference type="KEGG" id="nmus:H7A79_1083"/>
<dbReference type="NCBIfam" id="TIGR00431">
    <property type="entry name" value="TruB"/>
    <property type="match status" value="1"/>
</dbReference>
<dbReference type="Gene3D" id="3.30.2350.10">
    <property type="entry name" value="Pseudouridine synthase"/>
    <property type="match status" value="1"/>
</dbReference>
<dbReference type="SUPFAM" id="SSF88697">
    <property type="entry name" value="PUA domain-like"/>
    <property type="match status" value="1"/>
</dbReference>
<dbReference type="GO" id="GO:0031119">
    <property type="term" value="P:tRNA pseudouridine synthesis"/>
    <property type="evidence" value="ECO:0007669"/>
    <property type="project" value="UniProtKB-UniRule"/>
</dbReference>
<dbReference type="InterPro" id="IPR014780">
    <property type="entry name" value="tRNA_psdUridine_synth_TruB"/>
</dbReference>
<keyword evidence="3 5" id="KW-0819">tRNA processing</keyword>
<evidence type="ECO:0000259" key="6">
    <source>
        <dbReference type="Pfam" id="PF01509"/>
    </source>
</evidence>
<dbReference type="Pfam" id="PF09157">
    <property type="entry name" value="TruB-C_2"/>
    <property type="match status" value="1"/>
</dbReference>
<dbReference type="CDD" id="cd02573">
    <property type="entry name" value="PseudoU_synth_EcTruB"/>
    <property type="match status" value="1"/>
</dbReference>
<dbReference type="HAMAP" id="MF_01080">
    <property type="entry name" value="TruB_bact"/>
    <property type="match status" value="1"/>
</dbReference>
<reference evidence="9" key="1">
    <citation type="submission" date="2024-06" db="EMBL/GenBank/DDBJ databases">
        <title>Complete Genome Sequence of mouse commensal type strain Neisseria musculi.</title>
        <authorList>
            <person name="Thapa E."/>
            <person name="Aluvathingal J."/>
            <person name="Nadendla S."/>
            <person name="Mehta A."/>
            <person name="Tettelin H."/>
            <person name="Weyand N.J."/>
        </authorList>
    </citation>
    <scope>NUCLEOTIDE SEQUENCE</scope>
    <source>
        <strain evidence="9">NW831</strain>
    </source>
</reference>
<keyword evidence="10" id="KW-1185">Reference proteome</keyword>
<protein>
    <recommendedName>
        <fullName evidence="5">tRNA pseudouridine synthase B</fullName>
        <ecNumber evidence="5">5.4.99.25</ecNumber>
    </recommendedName>
    <alternativeName>
        <fullName evidence="5">tRNA pseudouridine(55) synthase</fullName>
        <shortName evidence="5">Psi55 synthase</shortName>
    </alternativeName>
    <alternativeName>
        <fullName evidence="5">tRNA pseudouridylate synthase</fullName>
    </alternativeName>
    <alternativeName>
        <fullName evidence="5">tRNA-uridine isomerase</fullName>
    </alternativeName>
</protein>
<dbReference type="InterPro" id="IPR002501">
    <property type="entry name" value="PsdUridine_synth_N"/>
</dbReference>
<dbReference type="RefSeq" id="WP_187001352.1">
    <property type="nucleotide sequence ID" value="NZ_CP060414.2"/>
</dbReference>
<dbReference type="PANTHER" id="PTHR13767">
    <property type="entry name" value="TRNA-PSEUDOURIDINE SYNTHASE"/>
    <property type="match status" value="1"/>
</dbReference>
<sequence>MHKPTKRPVNGVLLLDKPQGLSSNAALQKARRLYRAEKAGHTGVLDPLATGLLPVCFGEAAKFAQYLLDADKAYTATLKLGEATTTGDAEGAVIAAAPANISPAAFQTACRALTGKIRQVPPMFSALKHEGRPLYEYARKGITIERKARGIEIYSINIRSFSPPAAVIDVRCSKGTYIRTLGEDIAKHTGTFAHLTALRRTETAGFTTAESHTLETLEALSEAERDALLLPCDALVRHLPATVIGSRAADMLQTGRRPDAEDRPEGGPLRIYRENGTFIGLAEIRQGRLKAVRLMNTAKCG</sequence>
<feature type="domain" description="tRNA pseudouridine synthase II TruB subfamily 1 C-terminal" evidence="7">
    <location>
        <begin position="244"/>
        <end position="295"/>
    </location>
</feature>
<dbReference type="EMBL" id="CP060414">
    <property type="protein sequence ID" value="QNT59339.1"/>
    <property type="molecule type" value="Genomic_DNA"/>
</dbReference>
<accession>A0A7H1MCH4</accession>
<comment type="function">
    <text evidence="5">Responsible for synthesis of pseudouridine from uracil-55 in the psi GC loop of transfer RNAs.</text>
</comment>
<dbReference type="Gene3D" id="2.30.130.10">
    <property type="entry name" value="PUA domain"/>
    <property type="match status" value="1"/>
</dbReference>
<dbReference type="Pfam" id="PF01509">
    <property type="entry name" value="TruB_N"/>
    <property type="match status" value="1"/>
</dbReference>
<dbReference type="GO" id="GO:0003723">
    <property type="term" value="F:RNA binding"/>
    <property type="evidence" value="ECO:0007669"/>
    <property type="project" value="InterPro"/>
</dbReference>
<proteinExistence type="inferred from homology"/>
<dbReference type="PANTHER" id="PTHR13767:SF2">
    <property type="entry name" value="PSEUDOURIDYLATE SYNTHASE TRUB1"/>
    <property type="match status" value="1"/>
</dbReference>
<keyword evidence="4 5" id="KW-0413">Isomerase</keyword>
<evidence type="ECO:0000313" key="10">
    <source>
        <dbReference type="Proteomes" id="UP000516412"/>
    </source>
</evidence>
<evidence type="ECO:0000256" key="3">
    <source>
        <dbReference type="ARBA" id="ARBA00022694"/>
    </source>
</evidence>
<dbReference type="GO" id="GO:0160148">
    <property type="term" value="F:tRNA pseudouridine(55) synthase activity"/>
    <property type="evidence" value="ECO:0007669"/>
    <property type="project" value="UniProtKB-EC"/>
</dbReference>
<dbReference type="InterPro" id="IPR020103">
    <property type="entry name" value="PsdUridine_synth_cat_dom_sf"/>
</dbReference>
<dbReference type="Proteomes" id="UP000516412">
    <property type="component" value="Chromosome"/>
</dbReference>
<feature type="active site" description="Nucleophile" evidence="5">
    <location>
        <position position="46"/>
    </location>
</feature>
<dbReference type="Pfam" id="PF16198">
    <property type="entry name" value="TruB_C_2"/>
    <property type="match status" value="1"/>
</dbReference>
<evidence type="ECO:0000256" key="1">
    <source>
        <dbReference type="ARBA" id="ARBA00000385"/>
    </source>
</evidence>
<dbReference type="InterPro" id="IPR032819">
    <property type="entry name" value="TruB_C"/>
</dbReference>
<organism evidence="9 10">
    <name type="scientific">Neisseria musculi</name>
    <dbReference type="NCBI Taxonomy" id="1815583"/>
    <lineage>
        <taxon>Bacteria</taxon>
        <taxon>Pseudomonadati</taxon>
        <taxon>Pseudomonadota</taxon>
        <taxon>Betaproteobacteria</taxon>
        <taxon>Neisseriales</taxon>
        <taxon>Neisseriaceae</taxon>
        <taxon>Neisseria</taxon>
    </lineage>
</organism>
<feature type="domain" description="Pseudouridine synthase II N-terminal" evidence="6">
    <location>
        <begin position="31"/>
        <end position="178"/>
    </location>
</feature>
<feature type="domain" description="tRNA pseudouridylate synthase B C-terminal" evidence="8">
    <location>
        <begin position="179"/>
        <end position="236"/>
    </location>
</feature>
<evidence type="ECO:0000259" key="8">
    <source>
        <dbReference type="Pfam" id="PF16198"/>
    </source>
</evidence>
<evidence type="ECO:0000313" key="9">
    <source>
        <dbReference type="EMBL" id="QNT59339.1"/>
    </source>
</evidence>
<dbReference type="InterPro" id="IPR036974">
    <property type="entry name" value="PUA_sf"/>
</dbReference>
<dbReference type="AlphaFoldDB" id="A0A7H1MCH4"/>
<dbReference type="FunFam" id="3.30.2350.10:FF:000011">
    <property type="entry name" value="tRNA pseudouridine synthase B"/>
    <property type="match status" value="1"/>
</dbReference>
<evidence type="ECO:0000259" key="7">
    <source>
        <dbReference type="Pfam" id="PF09157"/>
    </source>
</evidence>